<protein>
    <submittedName>
        <fullName evidence="6">Uncharacterized protein</fullName>
    </submittedName>
</protein>
<evidence type="ECO:0000256" key="2">
    <source>
        <dbReference type="SAM" id="MobiDB-lite"/>
    </source>
</evidence>
<dbReference type="InterPro" id="IPR028901">
    <property type="entry name" value="Tox-SGS_dom"/>
</dbReference>
<name>A0A182RR90_ANOFN</name>
<keyword evidence="1" id="KW-0677">Repeat</keyword>
<dbReference type="PANTHER" id="PTHR32305">
    <property type="match status" value="1"/>
</dbReference>
<feature type="transmembrane region" description="Helical" evidence="3">
    <location>
        <begin position="2917"/>
        <end position="2938"/>
    </location>
</feature>
<dbReference type="PANTHER" id="PTHR32305:SF15">
    <property type="entry name" value="PROTEIN RHSA-RELATED"/>
    <property type="match status" value="1"/>
</dbReference>
<dbReference type="EnsemblMetazoa" id="AFUN008785-RA">
    <property type="protein sequence ID" value="AFUN008785-PA"/>
    <property type="gene ID" value="AFUN008785"/>
</dbReference>
<dbReference type="Pfam" id="PF25023">
    <property type="entry name" value="TEN_YD-shell"/>
    <property type="match status" value="1"/>
</dbReference>
<keyword evidence="3" id="KW-0472">Membrane</keyword>
<dbReference type="Gene3D" id="2.180.10.10">
    <property type="entry name" value="RHS repeat-associated core"/>
    <property type="match status" value="2"/>
</dbReference>
<dbReference type="InterPro" id="IPR006530">
    <property type="entry name" value="YD"/>
</dbReference>
<feature type="region of interest" description="Disordered" evidence="2">
    <location>
        <begin position="1298"/>
        <end position="1321"/>
    </location>
</feature>
<evidence type="ECO:0000313" key="6">
    <source>
        <dbReference type="EnsemblMetazoa" id="AFUN008785-PA"/>
    </source>
</evidence>
<dbReference type="InterPro" id="IPR022385">
    <property type="entry name" value="Rhs_assc_core"/>
</dbReference>
<evidence type="ECO:0000256" key="1">
    <source>
        <dbReference type="ARBA" id="ARBA00022737"/>
    </source>
</evidence>
<sequence length="3371" mass="387540">MAETKTLPEHYSLLLPTNLVTKAHVHDVIEVKKVPNTTTLFVRINRDLLIYELSQENYEEVRRREDFFDFTEVNKNTNYRWDIYEPSSLVIRNPKGVEVYNWKNHNLTLQCTISKYHDYSGYGLSKNTFLFGKIFPSEKRIGIVTRLDTGVEFRSIVLNESKCTIKALKESPILEAEWTSPTTAISLVEHFDNNTQLAIALRTKTDLILYRFNKQYQLKQLTTVPEFPPLDNEYDRIMFAKFNQTQYNDLLHFSTDGLKIYRYNKTASAFQKIFYSTAFSKLRGWDSRSVAAITPVDIDGDEYDELVYSGPKGLGILRAHSTSTGLEFNNVFRETVANQTVRYPFLKLVLNLKSSKNLELILHTSDGLAKVNTKYLDINEADKSIDQPKSITPMKEIEPAVIPEIVANHYHAGWWHDQLDLSSILQPINPYNGDVELMLPIVDIPAPFGIPIRKIIQYKNVEYNNELGRGWSFPLDYIALDRQSSAFVQDHVYSLVKENQRIILIHQPKKEPDVTAKSELMTFTIDGYPDIHIVFNTKRNFWKVTIDNRTMTYITLKQFETLVACPLWPLCGRESRRSQTYPTRWFLSEEEIADNKKAFYFYDLVKSQTDVRLTSIQLYDDARVELSYSDDDRITKLSVLALQFAQHFTFHYSDNNQLLQAIKQSNHNVFDFEYDQQMRLSKINYPNGAKWTPVYTQIPINPTSLKKTIPIDFDASIYYGPDYVVIVDVNLTDGRLVLHFRDPLGAKGSSKMDSSLTIYALNNIKKYVLHTIENLIVVVVIYDTCKDIAILHFSNDKWQQRKYYEKFPLDGFVTAGNTFFLLTDLKTLQLVTITNDREYSEEELRNNLPANFVVKAFPHGYATYDRELTIYLLQENGKWLHIKATPENVNFFQEIDNFVSSFAISSELSQTIRKGLVADMLGNYKQAIILKAPVLRNFVLEIHVRFFMLDLSEKPKIYDYYTTKILYTTMSAFNYTVSTEENDQFVLGYRMVDRKYQLFVKKSTGPHAVELNKYMAEAKKRMAEHYRGSRAYNEIWNEARKTTRTESQRIYKSVKDAVVFAIDLSQFGLLTNQDGVLTGNHQITYDGLHWKKKSLDEDTIRLRKVNKSLGADYRLVKAHAQDTFKIVSAANGETVFDMNTTKSEEIQLVVPYYVQAQPKESPLRVYFFDSKETVTFPVEEKLNRASNQIAIITTSYVKKTSQAVLFRCAKYFLNPNITVLGSQTITSVDEMDHSTEYIYDAEDLQLSVDGVLFRKIKIAPGADRNRFGWYEQSVDLVTGNTVRKAYAANGQEVLDRKLRDQEAKRRQSEKQSNKPKQSDLERMILDVGQRVPIADLGPYRLVDEMVSYYGFESYEKNSFGKEKQWNFHQKLVTTENHNRFLSLRQREDKLTAEFLPLEPHMMFVLSCWLRSSVAVKLGDTIDVLNVDVMAAHENKKAMSSEKAVIKQRIGVWSYVETIIDTTHFPTETKLRFAIALAPTTEHPSIDIDHVRFSPLDMPFEAKIYESGRGEVSAVLSTSGMVKQYFYNAKGKKTVVFSEHGLVEQFVTDSKVLYTRQFNSTPCVIEMKPQKSGWFGKNNLFGVIHTGDNISKTFNGTWSTLALRFLYSLSSNDTNLRFVWQNKEFHLPCAADSSCPALPKRGEVLIFITSIRVSVWVDGVLTQETLLEQDTTDAGRNFKLYLSRDTQIREFIEMYNPTVKVTYHSLSGQPTQVLVYESQHTMIIREILYDEIERPILQTKWTKVHNQTGAHMFGYYDNFIQTFDNSTLQLTGLVADLNPTCEGFPYTHTVYGKDPTENKVMQGLPGNDFTINGKYKRAYTYVPENFLLSRLFPEKNGFHHKAVLLPGGAVRVVIENAEGIKVAKYSKVGNYEHRLTTWRYGENNRIGQELPPMYHYLAQTSTMEGNDPFFSANYTAEQMALQQQWEMRYDYDDAKRLVRKRTPDGGTFQYLYDNQGILRFSLHKDYNETLDRVVHFTYIADDKVTREALVQQLNETECMELTKSGKSPNSTNFIDTLYGEHEKDPNLRYRSKFSSRRIGDDQMTEFMVFDQSKRLLKKVFVVNTINTSYSIDYEYENDKLQSIQYPIGAGDEPFRFIYDHNDRGDVTSIRESAMDEAMFEFTYNADGMMETMKVRTDAKHTFQRNFTYNEPGFLIKLEDDYLSENVSYLETDSYGQDSYTPIYEGLISKTLFTAHWQKSTSPLRNGIYPEYFITANMNRRRAALCNEVLRRAGYIDENNLVKKTFYGEQDNELPFVCGKRIVMNHLSGILSSKSFPYQYGHRYDYDDHDQLIKAKYFHGLEELALSPLTYRSFSKAIKGVDEATSEKIWDILRTKSFLTMDCTNPSLCHGREGTKSIFSDFIRQHRYSHHLKTMLSKAISDKKGLNVSEFEQKCKRWIEGSNMIMKMCTKLQQSLSKEKIIGNNVENPLASLHAEFKDALQAYTNYIPDIVGVLNHHFKTALGSSAADVQSYEIDANGNHRMFYTGFSRYRLEYHPGTNKITKVYRQQFDRVQRNEEQFEMKHDGDGAVIKAEHKGIKHMEYDKLLQRVSKIEMMDGRKLIYQYDVRGERTFKQVLDKEGSVMNEKYYIRDANGLVLMDMDMTYLAKDQPPDVRVTSYIYKDQQLIGFLRNDKLYGVITDHEGSVRLVVTGGEVVAAYDYLPYGQIFRRFGTDLDGQLSYLYTGQEWEPETDLYNYRARLYDPDIGRFYQMDPKEQYPSPYVYAGNSPIALIDPDGELAFAISCIIMAIIGAYIGAASAAKSWNPLEWNWKSKSLWLGMIGGALTGLSIPYNLTASIAYFVGMGLSLTASIGIMIGSGITFGYFAMAAASGSWDPRNFDLTSPGTWNALLGGIATSAFIVTNPNSLISTFRSITSTLGRALFVVSHVAITVSFAYLFGALKMGGEFDVRKWDFTDPGLYYSMFDAYITASFTTVIVRNLPGTIRKYGKKIETGLDRLAETEVYFRAKRLMKGDWSTKLANARYFMAANAQAIGNLQRGIIPIAFYTFFVTLRMADSYEKSAIPGFSVFLQILQTAVMTKGFTNRVVKPLMPNKVNAPLAMPLHDNSFAQQTSSGADRLGNFFQRYFPIPFEWFFLHTENTHQKEHATDTTIDNYKNHYRKTSKHSTIGNCHSMTDENGNDRIYVRCFSHHSVVTIYPKNDAELDTYDNYRNCVPLTFNGIPAISCDGQRSTLLAVQLEPPKMFDFVDGWLLLARVAPAAVREVKRIFTNLFALGSTAKCKTKQPLEKPAGVKKSMEKIMLDLQLLYNKSVNNGWQMEWFRIMLKDLDEDVQEYLNHGYGSGNILLERLAALYSDAAEEIELHETKTMLGEYAQFNNIFGVSGDVTVSCDGFVPMKDTSNCYNRSTNLYLSSI</sequence>
<organism evidence="6">
    <name type="scientific">Anopheles funestus</name>
    <name type="common">African malaria mosquito</name>
    <dbReference type="NCBI Taxonomy" id="62324"/>
    <lineage>
        <taxon>Eukaryota</taxon>
        <taxon>Metazoa</taxon>
        <taxon>Ecdysozoa</taxon>
        <taxon>Arthropoda</taxon>
        <taxon>Hexapoda</taxon>
        <taxon>Insecta</taxon>
        <taxon>Pterygota</taxon>
        <taxon>Neoptera</taxon>
        <taxon>Endopterygota</taxon>
        <taxon>Diptera</taxon>
        <taxon>Nematocera</taxon>
        <taxon>Culicoidea</taxon>
        <taxon>Culicidae</taxon>
        <taxon>Anophelinae</taxon>
        <taxon>Anopheles</taxon>
    </lineage>
</organism>
<feature type="transmembrane region" description="Helical" evidence="3">
    <location>
        <begin position="2798"/>
        <end position="2825"/>
    </location>
</feature>
<evidence type="ECO:0000259" key="4">
    <source>
        <dbReference type="Pfam" id="PF15651"/>
    </source>
</evidence>
<keyword evidence="3" id="KW-0812">Transmembrane</keyword>
<feature type="transmembrane region" description="Helical" evidence="3">
    <location>
        <begin position="2774"/>
        <end position="2792"/>
    </location>
</feature>
<accession>A0A182RR90</accession>
<evidence type="ECO:0000259" key="5">
    <source>
        <dbReference type="Pfam" id="PF25023"/>
    </source>
</evidence>
<dbReference type="InterPro" id="IPR050708">
    <property type="entry name" value="T6SS_VgrG/RHS"/>
</dbReference>
<dbReference type="NCBIfam" id="TIGR03696">
    <property type="entry name" value="Rhs_assc_core"/>
    <property type="match status" value="1"/>
</dbReference>
<dbReference type="VEuPathDB" id="VectorBase:AFUN008785"/>
<reference evidence="6" key="1">
    <citation type="submission" date="2020-05" db="UniProtKB">
        <authorList>
            <consortium name="EnsemblMetazoa"/>
        </authorList>
    </citation>
    <scope>IDENTIFICATION</scope>
    <source>
        <strain evidence="6">FUMOZ</strain>
    </source>
</reference>
<feature type="domain" description="Teneurin-like YD-shell" evidence="5">
    <location>
        <begin position="2468"/>
        <end position="2711"/>
    </location>
</feature>
<dbReference type="Pfam" id="PF15651">
    <property type="entry name" value="Tox-SGS"/>
    <property type="match status" value="1"/>
</dbReference>
<keyword evidence="3" id="KW-1133">Transmembrane helix</keyword>
<feature type="transmembrane region" description="Helical" evidence="3">
    <location>
        <begin position="2737"/>
        <end position="2762"/>
    </location>
</feature>
<dbReference type="VEuPathDB" id="VectorBase:AFUN2_014275"/>
<evidence type="ECO:0000256" key="3">
    <source>
        <dbReference type="SAM" id="Phobius"/>
    </source>
</evidence>
<feature type="domain" description="Tox-SGS" evidence="4">
    <location>
        <begin position="3144"/>
        <end position="3223"/>
    </location>
</feature>
<dbReference type="STRING" id="62324.A0A182RR90"/>
<feature type="transmembrane region" description="Helical" evidence="3">
    <location>
        <begin position="2879"/>
        <end position="2897"/>
    </location>
</feature>
<proteinExistence type="predicted"/>
<dbReference type="InterPro" id="IPR056823">
    <property type="entry name" value="TEN-like_YD-shell"/>
</dbReference>
<dbReference type="NCBIfam" id="TIGR01643">
    <property type="entry name" value="YD_repeat_2x"/>
    <property type="match status" value="1"/>
</dbReference>